<evidence type="ECO:0000313" key="2">
    <source>
        <dbReference type="EMBL" id="ANC50544.1"/>
    </source>
</evidence>
<dbReference type="AlphaFoldDB" id="A0A161IA56"/>
<dbReference type="KEGG" id="ery:CP97_14836"/>
<organism evidence="1 3">
    <name type="scientific">Aurantiacibacter atlanticus</name>
    <dbReference type="NCBI Taxonomy" id="1648404"/>
    <lineage>
        <taxon>Bacteria</taxon>
        <taxon>Pseudomonadati</taxon>
        <taxon>Pseudomonadota</taxon>
        <taxon>Alphaproteobacteria</taxon>
        <taxon>Sphingomonadales</taxon>
        <taxon>Erythrobacteraceae</taxon>
        <taxon>Aurantiacibacter</taxon>
    </lineage>
</organism>
<protein>
    <submittedName>
        <fullName evidence="1">Uncharacterized protein</fullName>
    </submittedName>
</protein>
<keyword evidence="3" id="KW-1185">Reference proteome</keyword>
<evidence type="ECO:0000313" key="1">
    <source>
        <dbReference type="EMBL" id="ANC50522.1"/>
    </source>
</evidence>
<evidence type="ECO:0000313" key="3">
    <source>
        <dbReference type="Proteomes" id="UP000059113"/>
    </source>
</evidence>
<reference evidence="1" key="3">
    <citation type="submission" date="2016-04" db="EMBL/GenBank/DDBJ databases">
        <authorList>
            <person name="Evans L.H."/>
            <person name="Alamgir A."/>
            <person name="Owens N."/>
            <person name="Weber N.D."/>
            <person name="Virtaneva K."/>
            <person name="Barbian K."/>
            <person name="Babar A."/>
            <person name="Rosenke K."/>
        </authorList>
    </citation>
    <scope>NUCLEOTIDE SEQUENCE</scope>
    <source>
        <strain evidence="1">S21-N3</strain>
    </source>
</reference>
<dbReference type="EMBL" id="CP011310">
    <property type="protein sequence ID" value="ANC50522.1"/>
    <property type="molecule type" value="Genomic_DNA"/>
</dbReference>
<reference evidence="3" key="2">
    <citation type="submission" date="2015-04" db="EMBL/GenBank/DDBJ databases">
        <title>The complete genome sequence of Erythrobacter sp. s21-N3.</title>
        <authorList>
            <person name="Zhuang L."/>
            <person name="Liu Y."/>
            <person name="Shao Z."/>
        </authorList>
    </citation>
    <scope>NUCLEOTIDE SEQUENCE [LARGE SCALE GENOMIC DNA]</scope>
    <source>
        <strain evidence="3">s21-N3</strain>
    </source>
</reference>
<dbReference type="KEGG" id="ery:CP97_14858"/>
<gene>
    <name evidence="1" type="ORF">CP97_14836</name>
    <name evidence="2" type="ORF">CP97_14858</name>
</gene>
<accession>A0A161IA56</accession>
<dbReference type="Proteomes" id="UP000059113">
    <property type="component" value="Chromosome"/>
</dbReference>
<dbReference type="EMBL" id="CP011310">
    <property type="protein sequence ID" value="ANC50544.1"/>
    <property type="molecule type" value="Genomic_DNA"/>
</dbReference>
<name>A0A161IA56_9SPHN</name>
<sequence>MIRPHEILHALVPADALDYRDDPLAQPFVSGIAVKSFMS</sequence>
<proteinExistence type="predicted"/>
<dbReference type="STRING" id="1648404.CP97_14836"/>
<reference evidence="1 3" key="1">
    <citation type="journal article" date="2015" name="Int. J. Syst. Evol. Microbiol.">
        <title>Erythrobacter atlanticus sp. nov., a bacterium from ocean sediment able to degrade polycyclic aromatic hydrocarbons.</title>
        <authorList>
            <person name="Zhuang L."/>
            <person name="Liu Y."/>
            <person name="Wang L."/>
            <person name="Wang W."/>
            <person name="Shao Z."/>
        </authorList>
    </citation>
    <scope>NUCLEOTIDE SEQUENCE [LARGE SCALE GENOMIC DNA]</scope>
    <source>
        <strain evidence="3">s21-N3</strain>
        <strain evidence="1">S21-N3</strain>
    </source>
</reference>